<dbReference type="PANTHER" id="PTHR43280:SF2">
    <property type="entry name" value="HTH-TYPE TRANSCRIPTIONAL REGULATOR EXSA"/>
    <property type="match status" value="1"/>
</dbReference>
<evidence type="ECO:0000313" key="6">
    <source>
        <dbReference type="Proteomes" id="UP000435649"/>
    </source>
</evidence>
<proteinExistence type="predicted"/>
<dbReference type="Pfam" id="PF12833">
    <property type="entry name" value="HTH_18"/>
    <property type="match status" value="1"/>
</dbReference>
<dbReference type="InterPro" id="IPR003313">
    <property type="entry name" value="AraC-bd"/>
</dbReference>
<evidence type="ECO:0000259" key="4">
    <source>
        <dbReference type="PROSITE" id="PS01124"/>
    </source>
</evidence>
<gene>
    <name evidence="5" type="ORF">FYJ85_08205</name>
</gene>
<reference evidence="5 6" key="1">
    <citation type="submission" date="2019-08" db="EMBL/GenBank/DDBJ databases">
        <title>In-depth cultivation of the pig gut microbiome towards novel bacterial diversity and tailored functional studies.</title>
        <authorList>
            <person name="Wylensek D."/>
            <person name="Hitch T.C.A."/>
            <person name="Clavel T."/>
        </authorList>
    </citation>
    <scope>NUCLEOTIDE SEQUENCE [LARGE SCALE GENOMIC DNA]</scope>
    <source>
        <strain evidence="5 6">BBE-744-WT-12</strain>
    </source>
</reference>
<evidence type="ECO:0000256" key="1">
    <source>
        <dbReference type="ARBA" id="ARBA00023015"/>
    </source>
</evidence>
<dbReference type="PROSITE" id="PS01124">
    <property type="entry name" value="HTH_ARAC_FAMILY_2"/>
    <property type="match status" value="1"/>
</dbReference>
<comment type="caution">
    <text evidence="5">The sequence shown here is derived from an EMBL/GenBank/DDBJ whole genome shotgun (WGS) entry which is preliminary data.</text>
</comment>
<dbReference type="InterPro" id="IPR037923">
    <property type="entry name" value="HTH-like"/>
</dbReference>
<dbReference type="InterPro" id="IPR009057">
    <property type="entry name" value="Homeodomain-like_sf"/>
</dbReference>
<dbReference type="SUPFAM" id="SSF51215">
    <property type="entry name" value="Regulatory protein AraC"/>
    <property type="match status" value="1"/>
</dbReference>
<dbReference type="Gene3D" id="1.10.10.60">
    <property type="entry name" value="Homeodomain-like"/>
    <property type="match status" value="2"/>
</dbReference>
<keyword evidence="6" id="KW-1185">Reference proteome</keyword>
<evidence type="ECO:0000256" key="3">
    <source>
        <dbReference type="ARBA" id="ARBA00023163"/>
    </source>
</evidence>
<dbReference type="AlphaFoldDB" id="A0A844G102"/>
<dbReference type="GO" id="GO:0003700">
    <property type="term" value="F:DNA-binding transcription factor activity"/>
    <property type="evidence" value="ECO:0007669"/>
    <property type="project" value="InterPro"/>
</dbReference>
<dbReference type="Pfam" id="PF02311">
    <property type="entry name" value="AraC_binding"/>
    <property type="match status" value="1"/>
</dbReference>
<sequence length="292" mass="33679">MRMEQFGNRMDFFKKTTDEAPEECISRAVNDPTPFSRLDLQLWEVGRARNQNHWALRPFMEDPYFRCYYIAEGRGKLRTLDGSFPLEPGGLYLIPANYLFAYELDGPPPAHYWLHFSSELLDKLPGCREPAGTPADVSEEMERLLELASAPVTPAAAQEMDLLMRRLLAPLLLKVTENWNGEFHSGAFADSIDYIKRNFRHDIAIPELAARAGTDRDSFSRGFRQAVGMSPKSYLIQTRINHARMLLLRTGMTAREIAREVGYHDEFFFYRLFRKRVGMTPTGYRELNNALR</sequence>
<dbReference type="SMART" id="SM00342">
    <property type="entry name" value="HTH_ARAC"/>
    <property type="match status" value="1"/>
</dbReference>
<dbReference type="GO" id="GO:0043565">
    <property type="term" value="F:sequence-specific DNA binding"/>
    <property type="evidence" value="ECO:0007669"/>
    <property type="project" value="InterPro"/>
</dbReference>
<accession>A0A844G102</accession>
<evidence type="ECO:0000256" key="2">
    <source>
        <dbReference type="ARBA" id="ARBA00023125"/>
    </source>
</evidence>
<keyword evidence="1" id="KW-0805">Transcription regulation</keyword>
<keyword evidence="3" id="KW-0804">Transcription</keyword>
<dbReference type="InterPro" id="IPR018060">
    <property type="entry name" value="HTH_AraC"/>
</dbReference>
<name>A0A844G102_9BACT</name>
<evidence type="ECO:0000313" key="5">
    <source>
        <dbReference type="EMBL" id="MST97026.1"/>
    </source>
</evidence>
<dbReference type="PANTHER" id="PTHR43280">
    <property type="entry name" value="ARAC-FAMILY TRANSCRIPTIONAL REGULATOR"/>
    <property type="match status" value="1"/>
</dbReference>
<dbReference type="SUPFAM" id="SSF46689">
    <property type="entry name" value="Homeodomain-like"/>
    <property type="match status" value="2"/>
</dbReference>
<dbReference type="Proteomes" id="UP000435649">
    <property type="component" value="Unassembled WGS sequence"/>
</dbReference>
<keyword evidence="2" id="KW-0238">DNA-binding</keyword>
<dbReference type="EMBL" id="VUNS01000007">
    <property type="protein sequence ID" value="MST97026.1"/>
    <property type="molecule type" value="Genomic_DNA"/>
</dbReference>
<protein>
    <submittedName>
        <fullName evidence="5">AraC family transcriptional regulator</fullName>
    </submittedName>
</protein>
<organism evidence="5 6">
    <name type="scientific">Victivallis lenta</name>
    <dbReference type="NCBI Taxonomy" id="2606640"/>
    <lineage>
        <taxon>Bacteria</taxon>
        <taxon>Pseudomonadati</taxon>
        <taxon>Lentisphaerota</taxon>
        <taxon>Lentisphaeria</taxon>
        <taxon>Victivallales</taxon>
        <taxon>Victivallaceae</taxon>
        <taxon>Victivallis</taxon>
    </lineage>
</organism>
<feature type="domain" description="HTH araC/xylS-type" evidence="4">
    <location>
        <begin position="189"/>
        <end position="287"/>
    </location>
</feature>